<organism evidence="7 8">
    <name type="scientific">Nocardia cerradoensis</name>
    <dbReference type="NCBI Taxonomy" id="85688"/>
    <lineage>
        <taxon>Bacteria</taxon>
        <taxon>Bacillati</taxon>
        <taxon>Actinomycetota</taxon>
        <taxon>Actinomycetes</taxon>
        <taxon>Mycobacteriales</taxon>
        <taxon>Nocardiaceae</taxon>
        <taxon>Nocardia</taxon>
    </lineage>
</organism>
<dbReference type="PRINTS" id="PR00415">
    <property type="entry name" value="ACONITASE"/>
</dbReference>
<feature type="region of interest" description="Disordered" evidence="4">
    <location>
        <begin position="405"/>
        <end position="426"/>
    </location>
</feature>
<evidence type="ECO:0000259" key="5">
    <source>
        <dbReference type="Pfam" id="PF00330"/>
    </source>
</evidence>
<dbReference type="Proteomes" id="UP000215506">
    <property type="component" value="Unassembled WGS sequence"/>
</dbReference>
<dbReference type="InterPro" id="IPR000573">
    <property type="entry name" value="AconitaseA/IPMdHydase_ssu_swvl"/>
</dbReference>
<feature type="compositionally biased region" description="Basic and acidic residues" evidence="4">
    <location>
        <begin position="656"/>
        <end position="666"/>
    </location>
</feature>
<feature type="domain" description="Aconitase A/isopropylmalate dehydratase small subunit swivel" evidence="6">
    <location>
        <begin position="525"/>
        <end position="577"/>
    </location>
</feature>
<proteinExistence type="predicted"/>
<dbReference type="GO" id="GO:0003994">
    <property type="term" value="F:aconitate hydratase activity"/>
    <property type="evidence" value="ECO:0007669"/>
    <property type="project" value="TreeGrafter"/>
</dbReference>
<keyword evidence="8" id="KW-1185">Reference proteome</keyword>
<dbReference type="PANTHER" id="PTHR43160">
    <property type="entry name" value="ACONITATE HYDRATASE B"/>
    <property type="match status" value="1"/>
</dbReference>
<dbReference type="GO" id="GO:0005829">
    <property type="term" value="C:cytosol"/>
    <property type="evidence" value="ECO:0007669"/>
    <property type="project" value="TreeGrafter"/>
</dbReference>
<comment type="caution">
    <text evidence="7">The sequence shown here is derived from an EMBL/GenBank/DDBJ whole genome shotgun (WGS) entry which is preliminary data.</text>
</comment>
<dbReference type="EMBL" id="NGAF01000047">
    <property type="protein sequence ID" value="OXR39983.1"/>
    <property type="molecule type" value="Genomic_DNA"/>
</dbReference>
<dbReference type="InterPro" id="IPR001030">
    <property type="entry name" value="Acoase/IPM_deHydtase_lsu_aba"/>
</dbReference>
<reference evidence="7 8" key="1">
    <citation type="submission" date="2017-07" db="EMBL/GenBank/DDBJ databases">
        <title>First draft Genome Sequence of Nocardia cerradoensis isolated from human infection.</title>
        <authorList>
            <person name="Carrasco G."/>
        </authorList>
    </citation>
    <scope>NUCLEOTIDE SEQUENCE [LARGE SCALE GENOMIC DNA]</scope>
    <source>
        <strain evidence="7 8">CNM20130759</strain>
    </source>
</reference>
<dbReference type="InterPro" id="IPR015931">
    <property type="entry name" value="Acnase/IPM_dHydase_lsu_aba_1/3"/>
</dbReference>
<dbReference type="Gene3D" id="3.20.19.10">
    <property type="entry name" value="Aconitase, domain 4"/>
    <property type="match status" value="1"/>
</dbReference>
<dbReference type="Pfam" id="PF00330">
    <property type="entry name" value="Aconitase"/>
    <property type="match status" value="1"/>
</dbReference>
<dbReference type="SUPFAM" id="SSF52016">
    <property type="entry name" value="LeuD/IlvD-like"/>
    <property type="match status" value="1"/>
</dbReference>
<evidence type="ECO:0000313" key="7">
    <source>
        <dbReference type="EMBL" id="OXR39983.1"/>
    </source>
</evidence>
<dbReference type="SUPFAM" id="SSF53732">
    <property type="entry name" value="Aconitase iron-sulfur domain"/>
    <property type="match status" value="1"/>
</dbReference>
<sequence length="666" mass="70503">MADNITHKILRRHLISGDLVPGTDITVAPDQILIEDATGTMAAMQFEELGLDSISVPLAVMYIDHNVLQIDDKNMQDHRYLRTFCERYGLRYSPAGHGISHYIHLERFSKPGELLLGADSHTSTAGAAAMFALGAGGLEVAVAMGGYGFEFPCPRVIGVELIGTVPNAVEPKDIVLEILRRYGVRGGRGAVFEFHGPGLEHLSTSGRATIANMIIETGATTAVFPSDEQTLAWLAQQGREKDFAPLVADDGATYDENITIDLSELVPLVAVPHSPGNVVPVADLPDTPVSQICVGSSVNSSYDDLATVAAALRGHTVHPRVQLTVTPGSRQILQTIIDSGVYQDLMQAGARMLEPVCGPCVGIGQAPLQGDASLRTFNRNFPGRSGTAEDRVYLCSPSTAAASALTGRITDPSSRPPIEPRPAREPDTALHSALITSPRPAEQRAAVLVERGPNLVSPPLPEPIGDDLQARVLIEVGDDISTGDMAPDGAIAMSVWSNIAACARFMFNRLDPGFHDRAQEWGGGVIIAGENYGQGSSREHAALIPSYLGVRVILARSYARIHRRNLIAAGIVPLVLPSGAAEFSVGQLCAFSGLRQALVGGESSICVEVAGHDVPIRAAIDLTEGERAILTDGGLLAHIRSGGRSPVSGSPLPSGVHERVNVKESV</sequence>
<accession>A0A231GTN5</accession>
<dbReference type="EC" id="4.2.1.85" evidence="7"/>
<keyword evidence="3" id="KW-0411">Iron-sulfur</keyword>
<keyword evidence="1" id="KW-0479">Metal-binding</keyword>
<keyword evidence="7" id="KW-0456">Lyase</keyword>
<evidence type="ECO:0000256" key="4">
    <source>
        <dbReference type="SAM" id="MobiDB-lite"/>
    </source>
</evidence>
<dbReference type="GO" id="GO:0046872">
    <property type="term" value="F:metal ion binding"/>
    <property type="evidence" value="ECO:0007669"/>
    <property type="project" value="UniProtKB-KW"/>
</dbReference>
<dbReference type="InterPro" id="IPR036008">
    <property type="entry name" value="Aconitase_4Fe-4S_dom"/>
</dbReference>
<feature type="domain" description="Aconitase/3-isopropylmalate dehydratase large subunit alpha/beta/alpha" evidence="5">
    <location>
        <begin position="8"/>
        <end position="407"/>
    </location>
</feature>
<evidence type="ECO:0000256" key="3">
    <source>
        <dbReference type="ARBA" id="ARBA00023014"/>
    </source>
</evidence>
<dbReference type="RefSeq" id="WP_039779238.1">
    <property type="nucleotide sequence ID" value="NZ_JAAXOR010000001.1"/>
</dbReference>
<dbReference type="GO" id="GO:0051539">
    <property type="term" value="F:4 iron, 4 sulfur cluster binding"/>
    <property type="evidence" value="ECO:0007669"/>
    <property type="project" value="TreeGrafter"/>
</dbReference>
<dbReference type="InterPro" id="IPR050926">
    <property type="entry name" value="Aconitase/IPM_isomerase"/>
</dbReference>
<dbReference type="GO" id="GO:0006099">
    <property type="term" value="P:tricarboxylic acid cycle"/>
    <property type="evidence" value="ECO:0007669"/>
    <property type="project" value="TreeGrafter"/>
</dbReference>
<gene>
    <name evidence="7" type="primary">dmdA_2</name>
    <name evidence="7" type="ORF">B7C42_07934</name>
</gene>
<protein>
    <submittedName>
        <fullName evidence="7">2,3-dimethylmalate dehydratase large subunit</fullName>
        <ecNumber evidence="7">4.2.1.85</ecNumber>
    </submittedName>
</protein>
<evidence type="ECO:0000259" key="6">
    <source>
        <dbReference type="Pfam" id="PF00694"/>
    </source>
</evidence>
<feature type="region of interest" description="Disordered" evidence="4">
    <location>
        <begin position="643"/>
        <end position="666"/>
    </location>
</feature>
<dbReference type="Gene3D" id="3.30.499.10">
    <property type="entry name" value="Aconitase, domain 3"/>
    <property type="match status" value="2"/>
</dbReference>
<keyword evidence="2" id="KW-0408">Iron</keyword>
<dbReference type="Pfam" id="PF00694">
    <property type="entry name" value="Aconitase_C"/>
    <property type="match status" value="1"/>
</dbReference>
<dbReference type="GO" id="GO:0047868">
    <property type="term" value="F:dimethylmaleate hydratase activity"/>
    <property type="evidence" value="ECO:0007669"/>
    <property type="project" value="UniProtKB-EC"/>
</dbReference>
<evidence type="ECO:0000256" key="2">
    <source>
        <dbReference type="ARBA" id="ARBA00023004"/>
    </source>
</evidence>
<feature type="compositionally biased region" description="Low complexity" evidence="4">
    <location>
        <begin position="643"/>
        <end position="655"/>
    </location>
</feature>
<dbReference type="PANTHER" id="PTHR43160:SF3">
    <property type="entry name" value="ACONITATE HYDRATASE, MITOCHONDRIAL"/>
    <property type="match status" value="1"/>
</dbReference>
<evidence type="ECO:0000256" key="1">
    <source>
        <dbReference type="ARBA" id="ARBA00022723"/>
    </source>
</evidence>
<dbReference type="NCBIfam" id="NF005558">
    <property type="entry name" value="PRK07229.1"/>
    <property type="match status" value="1"/>
</dbReference>
<name>A0A231GTN5_9NOCA</name>
<dbReference type="InterPro" id="IPR015928">
    <property type="entry name" value="Aconitase/3IPM_dehydase_swvl"/>
</dbReference>
<evidence type="ECO:0000313" key="8">
    <source>
        <dbReference type="Proteomes" id="UP000215506"/>
    </source>
</evidence>
<dbReference type="AlphaFoldDB" id="A0A231GTN5"/>